<dbReference type="PANTHER" id="PTHR42738">
    <property type="entry name" value="HYDROXYMETHYLGLUTARYL-COA LYASE"/>
    <property type="match status" value="1"/>
</dbReference>
<dbReference type="RefSeq" id="WP_216364134.1">
    <property type="nucleotide sequence ID" value="NZ_NBXA01000012.1"/>
</dbReference>
<accession>A0A3E0VXI4</accession>
<dbReference type="SUPFAM" id="SSF51569">
    <property type="entry name" value="Aldolase"/>
    <property type="match status" value="1"/>
</dbReference>
<dbReference type="CDD" id="cd07938">
    <property type="entry name" value="DRE_TIM_HMGL"/>
    <property type="match status" value="1"/>
</dbReference>
<dbReference type="GO" id="GO:0004419">
    <property type="term" value="F:hydroxymethylglutaryl-CoA lyase activity"/>
    <property type="evidence" value="ECO:0007669"/>
    <property type="project" value="TreeGrafter"/>
</dbReference>
<evidence type="ECO:0000313" key="5">
    <source>
        <dbReference type="EMBL" id="RFA14596.1"/>
    </source>
</evidence>
<reference evidence="5 6" key="1">
    <citation type="submission" date="2017-04" db="EMBL/GenBank/DDBJ databases">
        <title>Comparative genome analysis of Subtercola boreus.</title>
        <authorList>
            <person name="Cho Y.-J."/>
            <person name="Cho A."/>
            <person name="Kim O.-S."/>
            <person name="Lee J.-I."/>
        </authorList>
    </citation>
    <scope>NUCLEOTIDE SEQUENCE [LARGE SCALE GENOMIC DNA]</scope>
    <source>
        <strain evidence="5 6">P27444</strain>
    </source>
</reference>
<gene>
    <name evidence="5" type="ORF">B7R21_06025</name>
</gene>
<dbReference type="InterPro" id="IPR013785">
    <property type="entry name" value="Aldolase_TIM"/>
</dbReference>
<dbReference type="AlphaFoldDB" id="A0A3E0VXI4"/>
<dbReference type="InterPro" id="IPR000891">
    <property type="entry name" value="PYR_CT"/>
</dbReference>
<dbReference type="GO" id="GO:0046951">
    <property type="term" value="P:ketone body biosynthetic process"/>
    <property type="evidence" value="ECO:0007669"/>
    <property type="project" value="TreeGrafter"/>
</dbReference>
<dbReference type="Gene3D" id="3.20.20.70">
    <property type="entry name" value="Aldolase class I"/>
    <property type="match status" value="1"/>
</dbReference>
<proteinExistence type="inferred from homology"/>
<protein>
    <submittedName>
        <fullName evidence="5">Hydroxymethylglutaryl-CoA lyase</fullName>
    </submittedName>
</protein>
<organism evidence="5 6">
    <name type="scientific">Subtercola boreus</name>
    <dbReference type="NCBI Taxonomy" id="120213"/>
    <lineage>
        <taxon>Bacteria</taxon>
        <taxon>Bacillati</taxon>
        <taxon>Actinomycetota</taxon>
        <taxon>Actinomycetes</taxon>
        <taxon>Micrococcales</taxon>
        <taxon>Microbacteriaceae</taxon>
        <taxon>Subtercola</taxon>
    </lineage>
</organism>
<evidence type="ECO:0000259" key="4">
    <source>
        <dbReference type="PROSITE" id="PS50991"/>
    </source>
</evidence>
<dbReference type="NCBIfam" id="NF004283">
    <property type="entry name" value="PRK05692.1"/>
    <property type="match status" value="1"/>
</dbReference>
<dbReference type="GO" id="GO:0046872">
    <property type="term" value="F:metal ion binding"/>
    <property type="evidence" value="ECO:0007669"/>
    <property type="project" value="UniProtKB-KW"/>
</dbReference>
<keyword evidence="3 5" id="KW-0456">Lyase</keyword>
<dbReference type="GO" id="GO:0006552">
    <property type="term" value="P:L-leucine catabolic process"/>
    <property type="evidence" value="ECO:0007669"/>
    <property type="project" value="TreeGrafter"/>
</dbReference>
<evidence type="ECO:0000313" key="6">
    <source>
        <dbReference type="Proteomes" id="UP000256709"/>
    </source>
</evidence>
<name>A0A3E0VXI4_9MICO</name>
<dbReference type="PROSITE" id="PS50991">
    <property type="entry name" value="PYR_CT"/>
    <property type="match status" value="1"/>
</dbReference>
<keyword evidence="2" id="KW-0479">Metal-binding</keyword>
<evidence type="ECO:0000256" key="1">
    <source>
        <dbReference type="ARBA" id="ARBA00009405"/>
    </source>
</evidence>
<evidence type="ECO:0000256" key="3">
    <source>
        <dbReference type="ARBA" id="ARBA00023239"/>
    </source>
</evidence>
<dbReference type="PANTHER" id="PTHR42738:SF7">
    <property type="entry name" value="HYDROXYMETHYLGLUTARYL-COA LYASE"/>
    <property type="match status" value="1"/>
</dbReference>
<feature type="domain" description="Pyruvate carboxyltransferase" evidence="4">
    <location>
        <begin position="1"/>
        <end position="267"/>
    </location>
</feature>
<dbReference type="Pfam" id="PF00682">
    <property type="entry name" value="HMGL-like"/>
    <property type="match status" value="1"/>
</dbReference>
<comment type="caution">
    <text evidence="5">The sequence shown here is derived from an EMBL/GenBank/DDBJ whole genome shotgun (WGS) entry which is preliminary data.</text>
</comment>
<evidence type="ECO:0000256" key="2">
    <source>
        <dbReference type="ARBA" id="ARBA00022723"/>
    </source>
</evidence>
<dbReference type="InterPro" id="IPR043594">
    <property type="entry name" value="HMGL"/>
</dbReference>
<dbReference type="Proteomes" id="UP000256709">
    <property type="component" value="Unassembled WGS sequence"/>
</dbReference>
<comment type="similarity">
    <text evidence="1">Belongs to the HMG-CoA lyase family.</text>
</comment>
<dbReference type="EMBL" id="NBXA01000012">
    <property type="protein sequence ID" value="RFA14596.1"/>
    <property type="molecule type" value="Genomic_DNA"/>
</dbReference>
<sequence>MEIIEVGPRDGLQNESKILSTAIKVEYIHALLDAGLRRIEAVSFAKADRVPQMKDAEAVMSAVPRDRGASYIGLVLNDFGARRAVDAGVDEANIVIVATDTFSLRNQGMSTADSLRALDHIVPLLKNAGLRVSVTIGAAFGCPFEGEVPADRVTGIVEQLGHHDLDEIALADTIGVAVPTDVRRLVTASRLLTTLPLRLHLHNTRNTGYANAAEALELGVEGLDASSGGIGGCPFAPAATGNIATEDLYYLAERSGIPTGLSFPGLLTASRFVTSALGIHPEAMLGRSGMFPGGA</sequence>